<feature type="region of interest" description="Disordered" evidence="1">
    <location>
        <begin position="311"/>
        <end position="338"/>
    </location>
</feature>
<evidence type="ECO:0000259" key="2">
    <source>
        <dbReference type="PROSITE" id="PS00036"/>
    </source>
</evidence>
<dbReference type="PROSITE" id="PS00036">
    <property type="entry name" value="BZIP_BASIC"/>
    <property type="match status" value="1"/>
</dbReference>
<feature type="region of interest" description="Disordered" evidence="1">
    <location>
        <begin position="351"/>
        <end position="474"/>
    </location>
</feature>
<feature type="compositionally biased region" description="Low complexity" evidence="1">
    <location>
        <begin position="190"/>
        <end position="214"/>
    </location>
</feature>
<dbReference type="CDD" id="cd14705">
    <property type="entry name" value="bZIP_Zip1"/>
    <property type="match status" value="1"/>
</dbReference>
<evidence type="ECO:0000313" key="3">
    <source>
        <dbReference type="EMBL" id="TFA99508.1"/>
    </source>
</evidence>
<reference evidence="3 4" key="1">
    <citation type="submission" date="2018-01" db="EMBL/GenBank/DDBJ databases">
        <title>Genome characterization of the sugarcane-associated fungus Trichoderma ghanense CCMA-1212 and their application in lignocelulose bioconversion.</title>
        <authorList>
            <person name="Steindorff A.S."/>
            <person name="Mendes T.D."/>
            <person name="Vilela E.S.D."/>
            <person name="Rodrigues D.S."/>
            <person name="Formighieri E.F."/>
            <person name="Melo I.S."/>
            <person name="Favaro L.C.L."/>
        </authorList>
    </citation>
    <scope>NUCLEOTIDE SEQUENCE [LARGE SCALE GENOMIC DNA]</scope>
    <source>
        <strain evidence="3 4">CCMA-1212</strain>
    </source>
</reference>
<name>A0ABY2GUZ3_9HYPO</name>
<feature type="compositionally biased region" description="Low complexity" evidence="1">
    <location>
        <begin position="136"/>
        <end position="148"/>
    </location>
</feature>
<feature type="compositionally biased region" description="Pro residues" evidence="1">
    <location>
        <begin position="424"/>
        <end position="433"/>
    </location>
</feature>
<dbReference type="GeneID" id="300580429"/>
<feature type="compositionally biased region" description="Basic and acidic residues" evidence="1">
    <location>
        <begin position="374"/>
        <end position="386"/>
    </location>
</feature>
<proteinExistence type="predicted"/>
<dbReference type="EMBL" id="PPTA01000014">
    <property type="protein sequence ID" value="TFA99508.1"/>
    <property type="molecule type" value="Genomic_DNA"/>
</dbReference>
<feature type="compositionally biased region" description="Polar residues" evidence="1">
    <location>
        <begin position="619"/>
        <end position="629"/>
    </location>
</feature>
<feature type="region of interest" description="Disordered" evidence="1">
    <location>
        <begin position="615"/>
        <end position="745"/>
    </location>
</feature>
<keyword evidence="4" id="KW-1185">Reference proteome</keyword>
<feature type="compositionally biased region" description="Polar residues" evidence="1">
    <location>
        <begin position="444"/>
        <end position="460"/>
    </location>
</feature>
<feature type="non-terminal residue" evidence="3">
    <location>
        <position position="1"/>
    </location>
</feature>
<feature type="region of interest" description="Disordered" evidence="1">
    <location>
        <begin position="251"/>
        <end position="296"/>
    </location>
</feature>
<accession>A0ABY2GUZ3</accession>
<protein>
    <recommendedName>
        <fullName evidence="2">BZIP domain-containing protein</fullName>
    </recommendedName>
</protein>
<dbReference type="RefSeq" id="XP_073555710.1">
    <property type="nucleotide sequence ID" value="XM_073705979.1"/>
</dbReference>
<dbReference type="Proteomes" id="UP001642720">
    <property type="component" value="Unassembled WGS sequence"/>
</dbReference>
<dbReference type="InterPro" id="IPR004827">
    <property type="entry name" value="bZIP"/>
</dbReference>
<feature type="compositionally biased region" description="Basic and acidic residues" evidence="1">
    <location>
        <begin position="173"/>
        <end position="183"/>
    </location>
</feature>
<feature type="domain" description="BZIP" evidence="2">
    <location>
        <begin position="520"/>
        <end position="534"/>
    </location>
</feature>
<gene>
    <name evidence="3" type="ORF">CCMA1212_008871</name>
</gene>
<feature type="region of interest" description="Disordered" evidence="1">
    <location>
        <begin position="173"/>
        <end position="214"/>
    </location>
</feature>
<organism evidence="3 4">
    <name type="scientific">Trichoderma ghanense</name>
    <dbReference type="NCBI Taxonomy" id="65468"/>
    <lineage>
        <taxon>Eukaryota</taxon>
        <taxon>Fungi</taxon>
        <taxon>Dikarya</taxon>
        <taxon>Ascomycota</taxon>
        <taxon>Pezizomycotina</taxon>
        <taxon>Sordariomycetes</taxon>
        <taxon>Hypocreomycetidae</taxon>
        <taxon>Hypocreales</taxon>
        <taxon>Hypocreaceae</taxon>
        <taxon>Trichoderma</taxon>
    </lineage>
</organism>
<feature type="region of interest" description="Disordered" evidence="1">
    <location>
        <begin position="512"/>
        <end position="535"/>
    </location>
</feature>
<evidence type="ECO:0000256" key="1">
    <source>
        <dbReference type="SAM" id="MobiDB-lite"/>
    </source>
</evidence>
<evidence type="ECO:0000313" key="4">
    <source>
        <dbReference type="Proteomes" id="UP001642720"/>
    </source>
</evidence>
<comment type="caution">
    <text evidence="3">The sequence shown here is derived from an EMBL/GenBank/DDBJ whole genome shotgun (WGS) entry which is preliminary data.</text>
</comment>
<feature type="region of interest" description="Disordered" evidence="1">
    <location>
        <begin position="117"/>
        <end position="151"/>
    </location>
</feature>
<sequence>GSSLWRDTAVDGDGVVLRLAAPLPAGSSTDVSLSLAPAWVKSLMAPSTKNSMSVDKPWLWDRPLGWRDHANAFVAVLSFLRTTRGHRRGIFQDEAPVPNHNTINLANSSVDVRHRALPAPVKESPELRSYDSSGASTPRSPRTPTTPSWLSKTLSRITSPKLNKLRYLIGDKRGQCTDPRDQECAGDQVSMSQRGPGPRPPSRLSSRSPISSERVAYSQLAPQRYDPAGGSPDVGRAVQPSAKSFGVHNILNPAESHPMAPDTSGSPSSRARETESFHPASSTPYGIPRPYLHGHSASGSLPTTPVATGVTPTGRPPVSERNSPSTAYPFPVMSNPRKILSPRAPRALSLGQALPPRDLDTRQPLAPSMAPTKRPYEPDTPDEPRHAPGLHQPSGISSGPHTPMVTPPRSLSQPFNRPLDAPHTQPPTIPPPGELQSRPHGLHTPSQLQHGITGLSTSRPLSRMGGPSEGAPAWPEILRRQGGSFVGMESQQAYMTLPGSDTPIPVQVDYSQASKKADEKRQRNAKASTRHRRKKKTLQEENMKQLQELKEERQQMLQQLEELAAHRDFYRDDRNRLRDIVARTPAISNHAAGPPSPVLSKSISFSDRSPLIQSHHIPTPTQGYVSEVSSAERPVPVRRTDDRPDYSPPMYGALPSGPPHGLPPMHGQAYGVPPPRPGSATSSASGERLPPLRVMDGPPPPMTGLGPGQAHEQDLRTGQWRAAQPSHFETGWATAPRKHQEGSHW</sequence>